<keyword evidence="3" id="KW-1185">Reference proteome</keyword>
<organism evidence="2 3">
    <name type="scientific">Symbiodinium natans</name>
    <dbReference type="NCBI Taxonomy" id="878477"/>
    <lineage>
        <taxon>Eukaryota</taxon>
        <taxon>Sar</taxon>
        <taxon>Alveolata</taxon>
        <taxon>Dinophyceae</taxon>
        <taxon>Suessiales</taxon>
        <taxon>Symbiodiniaceae</taxon>
        <taxon>Symbiodinium</taxon>
    </lineage>
</organism>
<dbReference type="OrthoDB" id="447272at2759"/>
<comment type="caution">
    <text evidence="2">The sequence shown here is derived from an EMBL/GenBank/DDBJ whole genome shotgun (WGS) entry which is preliminary data.</text>
</comment>
<protein>
    <submittedName>
        <fullName evidence="2">Uncharacterized protein</fullName>
    </submittedName>
</protein>
<accession>A0A812MDI7</accession>
<evidence type="ECO:0000313" key="2">
    <source>
        <dbReference type="EMBL" id="CAE7265229.1"/>
    </source>
</evidence>
<name>A0A812MDI7_9DINO</name>
<dbReference type="EMBL" id="CAJNDS010001557">
    <property type="protein sequence ID" value="CAE7265219.1"/>
    <property type="molecule type" value="Genomic_DNA"/>
</dbReference>
<dbReference type="AlphaFoldDB" id="A0A812MDI7"/>
<dbReference type="Proteomes" id="UP000604046">
    <property type="component" value="Unassembled WGS sequence"/>
</dbReference>
<dbReference type="EMBL" id="CAJNDS010001557">
    <property type="protein sequence ID" value="CAE7265229.1"/>
    <property type="molecule type" value="Genomic_DNA"/>
</dbReference>
<sequence>MSTPKPDPLVPRPCLPKAFVAVVVLVYFSSNLGCFNQELSYAEFFAGEGNVFRAVKKIYAAAAVDIEYAKGAEWGPNNPMDLNGAAGLAQGDPTPTTSSLLLSAAAGRFSYVYSAAAWAAHSWWSSQVYRICWWMKHYGSETAKRHQAFTNNKFAGAYNRGKLCAKDRVNKTTKTTRRYVDSRGRTRWNGTAKLKQTQVFPSGFGLQTVRMMPQLMTRGLGKPSLAARRPGPDVFAAAEWSDWDEARLAPVIAYLRGNKSLMMPCEWKSVFPVAV</sequence>
<reference evidence="2" key="1">
    <citation type="submission" date="2021-02" db="EMBL/GenBank/DDBJ databases">
        <authorList>
            <person name="Dougan E. K."/>
            <person name="Rhodes N."/>
            <person name="Thang M."/>
            <person name="Chan C."/>
        </authorList>
    </citation>
    <scope>NUCLEOTIDE SEQUENCE</scope>
</reference>
<evidence type="ECO:0000313" key="1">
    <source>
        <dbReference type="EMBL" id="CAE7265219.1"/>
    </source>
</evidence>
<proteinExistence type="predicted"/>
<gene>
    <name evidence="1" type="ORF">SNAT2548_LOCUS14000</name>
    <name evidence="2" type="ORF">SNAT2548_LOCUS14001</name>
</gene>
<evidence type="ECO:0000313" key="3">
    <source>
        <dbReference type="Proteomes" id="UP000604046"/>
    </source>
</evidence>